<dbReference type="OrthoDB" id="76452at2759"/>
<proteinExistence type="predicted"/>
<organism evidence="2 3">
    <name type="scientific">Achlya hypogyna</name>
    <name type="common">Oomycete</name>
    <name type="synonym">Protoachlya hypogyna</name>
    <dbReference type="NCBI Taxonomy" id="1202772"/>
    <lineage>
        <taxon>Eukaryota</taxon>
        <taxon>Sar</taxon>
        <taxon>Stramenopiles</taxon>
        <taxon>Oomycota</taxon>
        <taxon>Saprolegniomycetes</taxon>
        <taxon>Saprolegniales</taxon>
        <taxon>Achlyaceae</taxon>
        <taxon>Achlya</taxon>
    </lineage>
</organism>
<keyword evidence="3" id="KW-1185">Reference proteome</keyword>
<feature type="transmembrane region" description="Helical" evidence="1">
    <location>
        <begin position="289"/>
        <end position="308"/>
    </location>
</feature>
<feature type="transmembrane region" description="Helical" evidence="1">
    <location>
        <begin position="328"/>
        <end position="349"/>
    </location>
</feature>
<dbReference type="Proteomes" id="UP000243579">
    <property type="component" value="Unassembled WGS sequence"/>
</dbReference>
<name>A0A1V9YYQ7_ACHHY</name>
<evidence type="ECO:0000313" key="2">
    <source>
        <dbReference type="EMBL" id="OQR90939.1"/>
    </source>
</evidence>
<feature type="transmembrane region" description="Helical" evidence="1">
    <location>
        <begin position="399"/>
        <end position="419"/>
    </location>
</feature>
<dbReference type="AlphaFoldDB" id="A0A1V9YYQ7"/>
<dbReference type="STRING" id="1202772.A0A1V9YYQ7"/>
<evidence type="ECO:0000313" key="3">
    <source>
        <dbReference type="Proteomes" id="UP000243579"/>
    </source>
</evidence>
<gene>
    <name evidence="2" type="ORF">ACHHYP_05128</name>
</gene>
<evidence type="ECO:0008006" key="4">
    <source>
        <dbReference type="Google" id="ProtNLM"/>
    </source>
</evidence>
<accession>A0A1V9YYQ7</accession>
<sequence>MVSPLTAGFVSLRSLVGPFGNVDMRYVPVPQSLLTLYQKLQAALTSLLVSNPDAQRTFLAIPHKQYIGPFPVDFAQKGIAFEGGNLLCGNDQASAPINFWIIVASPIFRAFSTTNACYRLVFEFFEPDPFLVLFALAGFGSSRPLSPSTLSALCAYDYSPGDNCGGIYNESVAFLQAHYLSALTTIKPLAVSAENDVRALDVSFLQYLKNNTNRYLYHINILDDSKDISWVYYGWCFMYAWASGSREVVSFQGDSGTLTAISGPLITHSIQANPAEVPRDLANVLSVSVQYITSVFVTLAFFTAVYAVNARGRIEGLNLFEMNRTFGLVWVGRPFLMIRSLSALILLHTSILNLTQVGVMTVFKAPTQLWYNVVLASGELNWLIYVLNDSFSFVSQEFTSTYALLSSLSTWFIMILWTAQYPCEHIAYVDRRCTAIDMDFSLVCTSGFVEIGLLSRIGISCIICLAAIIVCFLFEKYALKSGLSVDIPSLMLSAPAKYMLILDDWSHKGVLFVDKPSALMAGIISIEWQRQIFLFDIKKWRIYALERPALEPDAPVRFRHAIPMLE</sequence>
<keyword evidence="1" id="KW-0472">Membrane</keyword>
<keyword evidence="1" id="KW-0812">Transmembrane</keyword>
<protein>
    <recommendedName>
        <fullName evidence="4">Transmembrane protein</fullName>
    </recommendedName>
</protein>
<reference evidence="2 3" key="1">
    <citation type="journal article" date="2014" name="Genome Biol. Evol.">
        <title>The secreted proteins of Achlya hypogyna and Thraustotheca clavata identify the ancestral oomycete secretome and reveal gene acquisitions by horizontal gene transfer.</title>
        <authorList>
            <person name="Misner I."/>
            <person name="Blouin N."/>
            <person name="Leonard G."/>
            <person name="Richards T.A."/>
            <person name="Lane C.E."/>
        </authorList>
    </citation>
    <scope>NUCLEOTIDE SEQUENCE [LARGE SCALE GENOMIC DNA]</scope>
    <source>
        <strain evidence="2 3">ATCC 48635</strain>
    </source>
</reference>
<feature type="transmembrane region" description="Helical" evidence="1">
    <location>
        <begin position="453"/>
        <end position="474"/>
    </location>
</feature>
<dbReference type="EMBL" id="JNBR01000566">
    <property type="protein sequence ID" value="OQR90939.1"/>
    <property type="molecule type" value="Genomic_DNA"/>
</dbReference>
<evidence type="ECO:0000256" key="1">
    <source>
        <dbReference type="SAM" id="Phobius"/>
    </source>
</evidence>
<feature type="transmembrane region" description="Helical" evidence="1">
    <location>
        <begin position="369"/>
        <end position="387"/>
    </location>
</feature>
<keyword evidence="1" id="KW-1133">Transmembrane helix</keyword>
<comment type="caution">
    <text evidence="2">The sequence shown here is derived from an EMBL/GenBank/DDBJ whole genome shotgun (WGS) entry which is preliminary data.</text>
</comment>